<dbReference type="PANTHER" id="PTHR11229:SF16">
    <property type="entry name" value="LARGE RIBOSOMAL SUBUNIT PROTEIN UL3C"/>
    <property type="match status" value="1"/>
</dbReference>
<dbReference type="GO" id="GO:0019843">
    <property type="term" value="F:rRNA binding"/>
    <property type="evidence" value="ECO:0007669"/>
    <property type="project" value="UniProtKB-KW"/>
</dbReference>
<evidence type="ECO:0000256" key="3">
    <source>
        <dbReference type="ARBA" id="ARBA00022884"/>
    </source>
</evidence>
<gene>
    <name evidence="9" type="ORF">HZB08_02580</name>
</gene>
<evidence type="ECO:0000313" key="10">
    <source>
        <dbReference type="Proteomes" id="UP000808761"/>
    </source>
</evidence>
<dbReference type="GO" id="GO:0003735">
    <property type="term" value="F:structural constituent of ribosome"/>
    <property type="evidence" value="ECO:0007669"/>
    <property type="project" value="InterPro"/>
</dbReference>
<keyword evidence="2" id="KW-0699">rRNA-binding</keyword>
<evidence type="ECO:0000256" key="1">
    <source>
        <dbReference type="ARBA" id="ARBA00006540"/>
    </source>
</evidence>
<evidence type="ECO:0000313" key="9">
    <source>
        <dbReference type="EMBL" id="MBI5078888.1"/>
    </source>
</evidence>
<evidence type="ECO:0000256" key="7">
    <source>
        <dbReference type="ARBA" id="ARBA00035457"/>
    </source>
</evidence>
<dbReference type="FunFam" id="2.40.30.10:FF:000004">
    <property type="entry name" value="50S ribosomal protein L3"/>
    <property type="match status" value="1"/>
</dbReference>
<comment type="similarity">
    <text evidence="1">Belongs to the universal ribosomal protein uL3 family.</text>
</comment>
<sequence>MESVIAEKIGMTQIFDESGKLLGVTVVEAVGDQKVDIFKVGDVVKISGRSIGKGFQGTIKRFHDHRGPMSHGSKSHRIPGSIGSGTTPGRVWKGRNMPGRMGGGRVTVKNIVVTQVIAEKKLLLLHGPVPGKRGNQVLIGKV</sequence>
<dbReference type="Pfam" id="PF00297">
    <property type="entry name" value="Ribosomal_L3"/>
    <property type="match status" value="1"/>
</dbReference>
<dbReference type="Proteomes" id="UP000808761">
    <property type="component" value="Unassembled WGS sequence"/>
</dbReference>
<dbReference type="EMBL" id="JACRKR010000126">
    <property type="protein sequence ID" value="MBI5078888.1"/>
    <property type="molecule type" value="Genomic_DNA"/>
</dbReference>
<organism evidence="9 10">
    <name type="scientific">Candidatus Saganbacteria bacterium</name>
    <dbReference type="NCBI Taxonomy" id="2575572"/>
    <lineage>
        <taxon>Bacteria</taxon>
        <taxon>Bacillati</taxon>
        <taxon>Saganbacteria</taxon>
    </lineage>
</organism>
<keyword evidence="4 9" id="KW-0689">Ribosomal protein</keyword>
<evidence type="ECO:0000256" key="4">
    <source>
        <dbReference type="ARBA" id="ARBA00022980"/>
    </source>
</evidence>
<dbReference type="Gene3D" id="2.40.30.10">
    <property type="entry name" value="Translation factors"/>
    <property type="match status" value="2"/>
</dbReference>
<proteinExistence type="inferred from homology"/>
<dbReference type="SUPFAM" id="SSF50447">
    <property type="entry name" value="Translation proteins"/>
    <property type="match status" value="1"/>
</dbReference>
<feature type="region of interest" description="Disordered" evidence="8">
    <location>
        <begin position="64"/>
        <end position="99"/>
    </location>
</feature>
<evidence type="ECO:0000256" key="2">
    <source>
        <dbReference type="ARBA" id="ARBA00022730"/>
    </source>
</evidence>
<dbReference type="InterPro" id="IPR019927">
    <property type="entry name" value="Ribosomal_uL3_bac/org-type"/>
</dbReference>
<dbReference type="PANTHER" id="PTHR11229">
    <property type="entry name" value="50S RIBOSOMAL PROTEIN L3"/>
    <property type="match status" value="1"/>
</dbReference>
<accession>A0A9D6YW29</accession>
<evidence type="ECO:0000256" key="5">
    <source>
        <dbReference type="ARBA" id="ARBA00023274"/>
    </source>
</evidence>
<dbReference type="AlphaFoldDB" id="A0A9D6YW29"/>
<dbReference type="GO" id="GO:0006412">
    <property type="term" value="P:translation"/>
    <property type="evidence" value="ECO:0007669"/>
    <property type="project" value="InterPro"/>
</dbReference>
<evidence type="ECO:0000256" key="8">
    <source>
        <dbReference type="SAM" id="MobiDB-lite"/>
    </source>
</evidence>
<protein>
    <recommendedName>
        <fullName evidence="6">Large ribosomal subunit protein uL3</fullName>
    </recommendedName>
    <alternativeName>
        <fullName evidence="7">50S ribosomal protein L3</fullName>
    </alternativeName>
</protein>
<keyword evidence="3" id="KW-0694">RNA-binding</keyword>
<dbReference type="GO" id="GO:0022625">
    <property type="term" value="C:cytosolic large ribosomal subunit"/>
    <property type="evidence" value="ECO:0007669"/>
    <property type="project" value="TreeGrafter"/>
</dbReference>
<keyword evidence="5" id="KW-0687">Ribonucleoprotein</keyword>
<evidence type="ECO:0000256" key="6">
    <source>
        <dbReference type="ARBA" id="ARBA00035243"/>
    </source>
</evidence>
<comment type="caution">
    <text evidence="9">The sequence shown here is derived from an EMBL/GenBank/DDBJ whole genome shotgun (WGS) entry which is preliminary data.</text>
</comment>
<dbReference type="InterPro" id="IPR000597">
    <property type="entry name" value="Ribosomal_uL3"/>
</dbReference>
<dbReference type="InterPro" id="IPR009000">
    <property type="entry name" value="Transl_B-barrel_sf"/>
</dbReference>
<reference evidence="9" key="1">
    <citation type="submission" date="2020-07" db="EMBL/GenBank/DDBJ databases">
        <title>Huge and variable diversity of episymbiotic CPR bacteria and DPANN archaea in groundwater ecosystems.</title>
        <authorList>
            <person name="He C.Y."/>
            <person name="Keren R."/>
            <person name="Whittaker M."/>
            <person name="Farag I.F."/>
            <person name="Doudna J."/>
            <person name="Cate J.H.D."/>
            <person name="Banfield J.F."/>
        </authorList>
    </citation>
    <scope>NUCLEOTIDE SEQUENCE</scope>
    <source>
        <strain evidence="9">NC_groundwater_1860_Pr3_B-0.1um_51_7</strain>
    </source>
</reference>
<name>A0A9D6YW29_UNCSA</name>